<keyword evidence="2" id="KW-0547">Nucleotide-binding</keyword>
<proteinExistence type="predicted"/>
<keyword evidence="3" id="KW-0975">Bacterial flagellum</keyword>
<accession>A0A0S2TBZ5</accession>
<evidence type="ECO:0008006" key="8">
    <source>
        <dbReference type="Google" id="ProtNLM"/>
    </source>
</evidence>
<evidence type="ECO:0000259" key="4">
    <source>
        <dbReference type="Pfam" id="PF07238"/>
    </source>
</evidence>
<reference evidence="6" key="1">
    <citation type="submission" date="2015-10" db="EMBL/GenBank/DDBJ databases">
        <title>Description of Candidatus Tenderia electrophaga gen. nov, sp. nov., an Uncultivated Electroautotroph from a Biocathode Enrichment.</title>
        <authorList>
            <person name="Eddie B.J."/>
            <person name="Malanoski A.P."/>
            <person name="Wang Z."/>
            <person name="Hall R.J."/>
            <person name="Oh S.D."/>
            <person name="Heiner C."/>
            <person name="Lin B."/>
            <person name="Strycharz-Glaven S.M."/>
        </authorList>
    </citation>
    <scope>NUCLEOTIDE SEQUENCE [LARGE SCALE GENOMIC DNA]</scope>
    <source>
        <strain evidence="6">NRL1</strain>
    </source>
</reference>
<feature type="domain" description="Type III secretion system flagellar brake protein YcgR PilZN" evidence="5">
    <location>
        <begin position="6"/>
        <end position="105"/>
    </location>
</feature>
<dbReference type="GO" id="GO:0035438">
    <property type="term" value="F:cyclic-di-GMP binding"/>
    <property type="evidence" value="ECO:0007669"/>
    <property type="project" value="InterPro"/>
</dbReference>
<sequence>MEKLDDKIRISALLQKLLEQRVLLTVKLENHATPFSSAVIEVNRDGDFIILDELKPEAGNELISKNPSLQLQGAVDGVTLGFAAKVSEFGQEDGICFYKLPIPEQAEYHQRRQAVRVKVSAANPLAVTFTDNNGTHYDGDIEDLSIGGLRARFGDDLPHSLETGMELNCAFLIPPDNKEKLNSRFIVRVVKHEKDGQRPAFLGGQFLGLEKQLERKLQRAIMTLQRASRQKQAF</sequence>
<keyword evidence="7" id="KW-1185">Reference proteome</keyword>
<dbReference type="AlphaFoldDB" id="A0A0S2TBZ5"/>
<keyword evidence="1" id="KW-0973">c-di-GMP</keyword>
<dbReference type="STRING" id="1748243.Tel_05400"/>
<dbReference type="KEGG" id="tee:Tel_05400"/>
<dbReference type="Pfam" id="PF07238">
    <property type="entry name" value="PilZ"/>
    <property type="match status" value="1"/>
</dbReference>
<dbReference type="InterPro" id="IPR009926">
    <property type="entry name" value="T3SS_YcgR_PilZN"/>
</dbReference>
<dbReference type="EMBL" id="CP013099">
    <property type="protein sequence ID" value="ALP52626.1"/>
    <property type="molecule type" value="Genomic_DNA"/>
</dbReference>
<dbReference type="Gene3D" id="2.40.10.220">
    <property type="entry name" value="predicted glycosyltransferase like domains"/>
    <property type="match status" value="1"/>
</dbReference>
<evidence type="ECO:0000256" key="2">
    <source>
        <dbReference type="ARBA" id="ARBA00022741"/>
    </source>
</evidence>
<gene>
    <name evidence="6" type="ORF">Tel_05400</name>
</gene>
<dbReference type="SUPFAM" id="SSF141371">
    <property type="entry name" value="PilZ domain-like"/>
    <property type="match status" value="1"/>
</dbReference>
<dbReference type="InterPro" id="IPR012349">
    <property type="entry name" value="Split_barrel_FMN-bd"/>
</dbReference>
<dbReference type="InterPro" id="IPR009875">
    <property type="entry name" value="PilZ_domain"/>
</dbReference>
<feature type="domain" description="PilZ" evidence="4">
    <location>
        <begin position="110"/>
        <end position="221"/>
    </location>
</feature>
<evidence type="ECO:0000256" key="3">
    <source>
        <dbReference type="ARBA" id="ARBA00023143"/>
    </source>
</evidence>
<evidence type="ECO:0000313" key="7">
    <source>
        <dbReference type="Proteomes" id="UP000055136"/>
    </source>
</evidence>
<evidence type="ECO:0000313" key="6">
    <source>
        <dbReference type="EMBL" id="ALP52626.1"/>
    </source>
</evidence>
<dbReference type="Pfam" id="PF07317">
    <property type="entry name" value="PilZN"/>
    <property type="match status" value="1"/>
</dbReference>
<name>A0A0S2TBZ5_9GAMM</name>
<dbReference type="Proteomes" id="UP000055136">
    <property type="component" value="Chromosome"/>
</dbReference>
<dbReference type="Gene3D" id="2.30.110.10">
    <property type="entry name" value="Electron Transport, Fmn-binding Protein, Chain A"/>
    <property type="match status" value="1"/>
</dbReference>
<evidence type="ECO:0000259" key="5">
    <source>
        <dbReference type="Pfam" id="PF07317"/>
    </source>
</evidence>
<evidence type="ECO:0000256" key="1">
    <source>
        <dbReference type="ARBA" id="ARBA00022636"/>
    </source>
</evidence>
<protein>
    <recommendedName>
        <fullName evidence="8">Flagellar brake protein YcgR</fullName>
    </recommendedName>
</protein>
<organism evidence="6 7">
    <name type="scientific">Candidatus Tenderia electrophaga</name>
    <dbReference type="NCBI Taxonomy" id="1748243"/>
    <lineage>
        <taxon>Bacteria</taxon>
        <taxon>Pseudomonadati</taxon>
        <taxon>Pseudomonadota</taxon>
        <taxon>Gammaproteobacteria</taxon>
        <taxon>Candidatus Tenderiales</taxon>
        <taxon>Candidatus Tenderiaceae</taxon>
        <taxon>Candidatus Tenderia</taxon>
    </lineage>
</organism>